<keyword evidence="4" id="KW-0862">Zinc</keyword>
<dbReference type="PANTHER" id="PTHR12603:SF0">
    <property type="entry name" value="CCR4-NOT TRANSCRIPTION COMPLEX SUBUNIT 4"/>
    <property type="match status" value="1"/>
</dbReference>
<dbReference type="InterPro" id="IPR001841">
    <property type="entry name" value="Znf_RING"/>
</dbReference>
<sequence>MSHSPEMREDSMECPLCMEPLEIDDVNFFPCTCGYQICRFCWHRIRTDENGLCPACRKPYPEDPAHLASVRVVQRNLVFVVGLSQRLADPEVLKRPEYFGKFGKIHKVVINNSTSYAGSQNTEEEMQAGKHQEYEQKLLQDLYKMNPSFLQPPTCAAEKSKSKPNSTQSPSEKPPESMPMVNGETFQQMACSDSPSPPPGLSKPGLVVPMSVADLTARSPFEGAAAESHNADWPMTPEPQSLFASDTIPVSSSTDWQAAFGFGSSTKQQDDDLGFDPFDVTRKALADLIEKEMSLHHRTIYSSFSFPVSQSSLSHQPQPSSRHPWMAGLPTTRNNLAHLNHSANTASHSSFLDLNLPPQHTTGLGGIPISGPAGISHSLSWDGTSSWMDPAIITGVPSTAGNSVDCLQDDNPPHWLKSLQTLTEMDGPTGVAAVPAAAAAAQPLHSGLLDGHHHHHQQQQHHLHLNHRAAAAGGWASYLPPLTANPSSQFHSPPPGFQTAFRPAGGQPATELLQSAAVDRH</sequence>
<dbReference type="InterPro" id="IPR039780">
    <property type="entry name" value="Mot2"/>
</dbReference>
<evidence type="ECO:0000259" key="10">
    <source>
        <dbReference type="PROSITE" id="PS50089"/>
    </source>
</evidence>
<dbReference type="InterPro" id="IPR013083">
    <property type="entry name" value="Znf_RING/FYVE/PHD"/>
</dbReference>
<dbReference type="GO" id="GO:0016567">
    <property type="term" value="P:protein ubiquitination"/>
    <property type="evidence" value="ECO:0007669"/>
    <property type="project" value="TreeGrafter"/>
</dbReference>
<dbReference type="EMBL" id="JANIIK010000110">
    <property type="protein sequence ID" value="KAJ3596507.1"/>
    <property type="molecule type" value="Genomic_DNA"/>
</dbReference>
<keyword evidence="3 8" id="KW-0863">Zinc-finger</keyword>
<dbReference type="Pfam" id="PF14570">
    <property type="entry name" value="zf-RING_4"/>
    <property type="match status" value="1"/>
</dbReference>
<keyword evidence="2" id="KW-0479">Metal-binding</keyword>
<dbReference type="InterPro" id="IPR012677">
    <property type="entry name" value="Nucleotide-bd_a/b_plait_sf"/>
</dbReference>
<organism evidence="11 12">
    <name type="scientific">Muraenolepis orangiensis</name>
    <name type="common">Patagonian moray cod</name>
    <dbReference type="NCBI Taxonomy" id="630683"/>
    <lineage>
        <taxon>Eukaryota</taxon>
        <taxon>Metazoa</taxon>
        <taxon>Chordata</taxon>
        <taxon>Craniata</taxon>
        <taxon>Vertebrata</taxon>
        <taxon>Euteleostomi</taxon>
        <taxon>Actinopterygii</taxon>
        <taxon>Neopterygii</taxon>
        <taxon>Teleostei</taxon>
        <taxon>Neoteleostei</taxon>
        <taxon>Acanthomorphata</taxon>
        <taxon>Zeiogadaria</taxon>
        <taxon>Gadariae</taxon>
        <taxon>Gadiformes</taxon>
        <taxon>Muraenolepidoidei</taxon>
        <taxon>Muraenolepididae</taxon>
        <taxon>Muraenolepis</taxon>
    </lineage>
</organism>
<evidence type="ECO:0000256" key="6">
    <source>
        <dbReference type="ARBA" id="ARBA00023054"/>
    </source>
</evidence>
<gene>
    <name evidence="11" type="ORF">NHX12_002914</name>
</gene>
<feature type="region of interest" description="Disordered" evidence="9">
    <location>
        <begin position="150"/>
        <end position="181"/>
    </location>
</feature>
<name>A0A9Q0E1Q8_9TELE</name>
<evidence type="ECO:0000313" key="12">
    <source>
        <dbReference type="Proteomes" id="UP001148018"/>
    </source>
</evidence>
<evidence type="ECO:0000256" key="9">
    <source>
        <dbReference type="SAM" id="MobiDB-lite"/>
    </source>
</evidence>
<dbReference type="FunFam" id="3.30.40.10:FF:000006">
    <property type="entry name" value="CCR4-NOT transcription complex subunit 4"/>
    <property type="match status" value="1"/>
</dbReference>
<dbReference type="Gene3D" id="3.30.40.10">
    <property type="entry name" value="Zinc/RING finger domain, C3HC4 (zinc finger)"/>
    <property type="match status" value="1"/>
</dbReference>
<dbReference type="GO" id="GO:0004842">
    <property type="term" value="F:ubiquitin-protein transferase activity"/>
    <property type="evidence" value="ECO:0007669"/>
    <property type="project" value="InterPro"/>
</dbReference>
<dbReference type="OrthoDB" id="1923159at2759"/>
<dbReference type="AlphaFoldDB" id="A0A9Q0E1Q8"/>
<evidence type="ECO:0000256" key="8">
    <source>
        <dbReference type="PROSITE-ProRule" id="PRU00175"/>
    </source>
</evidence>
<evidence type="ECO:0000256" key="1">
    <source>
        <dbReference type="ARBA" id="ARBA00004123"/>
    </source>
</evidence>
<dbReference type="GO" id="GO:0030014">
    <property type="term" value="C:CCR4-NOT complex"/>
    <property type="evidence" value="ECO:0007669"/>
    <property type="project" value="InterPro"/>
</dbReference>
<protein>
    <recommendedName>
        <fullName evidence="10">RING-type domain-containing protein</fullName>
    </recommendedName>
</protein>
<comment type="subcellular location">
    <subcellularLocation>
        <location evidence="1">Nucleus</location>
    </subcellularLocation>
</comment>
<evidence type="ECO:0000256" key="2">
    <source>
        <dbReference type="ARBA" id="ARBA00022723"/>
    </source>
</evidence>
<dbReference type="SUPFAM" id="SSF57850">
    <property type="entry name" value="RING/U-box"/>
    <property type="match status" value="1"/>
</dbReference>
<evidence type="ECO:0000256" key="4">
    <source>
        <dbReference type="ARBA" id="ARBA00022833"/>
    </source>
</evidence>
<dbReference type="InterPro" id="IPR039515">
    <property type="entry name" value="NOT4_mRING-HC-C4C4"/>
</dbReference>
<proteinExistence type="predicted"/>
<feature type="domain" description="RING-type" evidence="10">
    <location>
        <begin position="14"/>
        <end position="57"/>
    </location>
</feature>
<keyword evidence="7" id="KW-0539">Nucleus</keyword>
<evidence type="ECO:0000256" key="3">
    <source>
        <dbReference type="ARBA" id="ARBA00022771"/>
    </source>
</evidence>
<accession>A0A9Q0E1Q8</accession>
<dbReference type="GO" id="GO:0005634">
    <property type="term" value="C:nucleus"/>
    <property type="evidence" value="ECO:0007669"/>
    <property type="project" value="UniProtKB-SubCell"/>
</dbReference>
<dbReference type="Gene3D" id="3.30.70.330">
    <property type="match status" value="1"/>
</dbReference>
<evidence type="ECO:0000313" key="11">
    <source>
        <dbReference type="EMBL" id="KAJ3596507.1"/>
    </source>
</evidence>
<dbReference type="PROSITE" id="PS50089">
    <property type="entry name" value="ZF_RING_2"/>
    <property type="match status" value="1"/>
</dbReference>
<dbReference type="GO" id="GO:0008270">
    <property type="term" value="F:zinc ion binding"/>
    <property type="evidence" value="ECO:0007669"/>
    <property type="project" value="UniProtKB-KW"/>
</dbReference>
<feature type="region of interest" description="Disordered" evidence="9">
    <location>
        <begin position="486"/>
        <end position="505"/>
    </location>
</feature>
<dbReference type="Proteomes" id="UP001148018">
    <property type="component" value="Unassembled WGS sequence"/>
</dbReference>
<dbReference type="CDD" id="cd16618">
    <property type="entry name" value="mRING-HC-C4C4_CNOT4"/>
    <property type="match status" value="1"/>
</dbReference>
<keyword evidence="12" id="KW-1185">Reference proteome</keyword>
<reference evidence="11" key="1">
    <citation type="submission" date="2022-07" db="EMBL/GenBank/DDBJ databases">
        <title>Chromosome-level genome of Muraenolepis orangiensis.</title>
        <authorList>
            <person name="Kim J."/>
        </authorList>
    </citation>
    <scope>NUCLEOTIDE SEQUENCE</scope>
    <source>
        <strain evidence="11">KU_S4_2022</strain>
        <tissue evidence="11">Muscle</tissue>
    </source>
</reference>
<evidence type="ECO:0000256" key="7">
    <source>
        <dbReference type="ARBA" id="ARBA00023242"/>
    </source>
</evidence>
<evidence type="ECO:0000256" key="5">
    <source>
        <dbReference type="ARBA" id="ARBA00022884"/>
    </source>
</evidence>
<dbReference type="GO" id="GO:0003723">
    <property type="term" value="F:RNA binding"/>
    <property type="evidence" value="ECO:0007669"/>
    <property type="project" value="UniProtKB-KW"/>
</dbReference>
<keyword evidence="6" id="KW-0175">Coiled coil</keyword>
<keyword evidence="5" id="KW-0694">RNA-binding</keyword>
<dbReference type="PANTHER" id="PTHR12603">
    <property type="entry name" value="CCR4-NOT TRANSCRIPTION COMPLEX RELATED"/>
    <property type="match status" value="1"/>
</dbReference>
<comment type="caution">
    <text evidence="11">The sequence shown here is derived from an EMBL/GenBank/DDBJ whole genome shotgun (WGS) entry which is preliminary data.</text>
</comment>